<protein>
    <submittedName>
        <fullName evidence="1">Uncharacterized protein</fullName>
    </submittedName>
</protein>
<dbReference type="AlphaFoldDB" id="A0A833RP49"/>
<dbReference type="Proteomes" id="UP000655588">
    <property type="component" value="Unassembled WGS sequence"/>
</dbReference>
<proteinExistence type="predicted"/>
<dbReference type="EMBL" id="WNWW01001017">
    <property type="protein sequence ID" value="KAF3420015.1"/>
    <property type="molecule type" value="Genomic_DNA"/>
</dbReference>
<evidence type="ECO:0000313" key="2">
    <source>
        <dbReference type="Proteomes" id="UP000655588"/>
    </source>
</evidence>
<name>A0A833RP49_9HYME</name>
<organism evidence="1 2">
    <name type="scientific">Frieseomelitta varia</name>
    <dbReference type="NCBI Taxonomy" id="561572"/>
    <lineage>
        <taxon>Eukaryota</taxon>
        <taxon>Metazoa</taxon>
        <taxon>Ecdysozoa</taxon>
        <taxon>Arthropoda</taxon>
        <taxon>Hexapoda</taxon>
        <taxon>Insecta</taxon>
        <taxon>Pterygota</taxon>
        <taxon>Neoptera</taxon>
        <taxon>Endopterygota</taxon>
        <taxon>Hymenoptera</taxon>
        <taxon>Apocrita</taxon>
        <taxon>Aculeata</taxon>
        <taxon>Apoidea</taxon>
        <taxon>Anthophila</taxon>
        <taxon>Apidae</taxon>
        <taxon>Frieseomelitta</taxon>
    </lineage>
</organism>
<reference evidence="1" key="1">
    <citation type="submission" date="2019-11" db="EMBL/GenBank/DDBJ databases">
        <title>The nuclear and mitochondrial genomes of Frieseomelitta varia - a highly eusocial stingless bee (Meliponini) with a permanently sterile worker caste.</title>
        <authorList>
            <person name="Freitas F.C.P."/>
            <person name="Lourenco A.P."/>
            <person name="Nunes F.M.F."/>
            <person name="Paschoal A.R."/>
            <person name="Abreu F.C.P."/>
            <person name="Barbin F.O."/>
            <person name="Bataglia L."/>
            <person name="Cardoso-Junior C.A.M."/>
            <person name="Cervoni M.S."/>
            <person name="Silva S.R."/>
            <person name="Dalarmi F."/>
            <person name="Del Lama M.A."/>
            <person name="Depintor T.S."/>
            <person name="Ferreira K.M."/>
            <person name="Goria P.S."/>
            <person name="Jaskot M.C."/>
            <person name="Lago D.C."/>
            <person name="Luna-Lucena D."/>
            <person name="Moda L.M."/>
            <person name="Nascimento L."/>
            <person name="Pedrino M."/>
            <person name="Rabico F.O."/>
            <person name="Sanches F.C."/>
            <person name="Santos D.E."/>
            <person name="Santos C.G."/>
            <person name="Vieira J."/>
            <person name="Lopes T.F."/>
            <person name="Barchuk A.R."/>
            <person name="Hartfelder K."/>
            <person name="Simoes Z.L.P."/>
            <person name="Bitondi M.M.G."/>
            <person name="Pinheiro D.G."/>
        </authorList>
    </citation>
    <scope>NUCLEOTIDE SEQUENCE</scope>
    <source>
        <strain evidence="1">USP_RPSP 00005682</strain>
        <tissue evidence="1">Whole individual</tissue>
    </source>
</reference>
<accession>A0A833RP49</accession>
<comment type="caution">
    <text evidence="1">The sequence shown here is derived from an EMBL/GenBank/DDBJ whole genome shotgun (WGS) entry which is preliminary data.</text>
</comment>
<sequence>MYINTKLNSFIPTFVQESKEYSRQQWRLLPGLMIIEDDVSLEIISLVHPDSDYLELSNFKFELLLTAIRGFMSASAMPLCSVTPCKVDQGPLYPVRSRGILEAPTKKKKRRGPLASEKFIGIYLFGDLECFLQTRCEKIVYEEDGVTSGNIIKKIVPR</sequence>
<evidence type="ECO:0000313" key="1">
    <source>
        <dbReference type="EMBL" id="KAF3420015.1"/>
    </source>
</evidence>
<keyword evidence="2" id="KW-1185">Reference proteome</keyword>
<gene>
    <name evidence="1" type="ORF">E2986_11343</name>
</gene>